<sequence>MPEQKQVTITVNDDGTVDLAAFASDPDLKKVKGVIDGLRTESAGHRTKTGELTAKLEAAQARISTLEGSSNLTDAERGELKTLREFREAAGVTSADDLKRLREDAQFGQSRRVDDRLGDLARVLGADAGALKKLSGIRDLETKVEREKVIVNDAETTRETPMVKVNGVWEPLKGYVEREYAPFKAVLWPEGDKKQDPVSLPGVPGARGNGQGQGGAADQQQDEPDFFAAMFDTGGAARS</sequence>
<organism evidence="2 3">
    <name type="scientific">Deinococcus phoenicis</name>
    <dbReference type="NCBI Taxonomy" id="1476583"/>
    <lineage>
        <taxon>Bacteria</taxon>
        <taxon>Thermotogati</taxon>
        <taxon>Deinococcota</taxon>
        <taxon>Deinococci</taxon>
        <taxon>Deinococcales</taxon>
        <taxon>Deinococcaceae</taxon>
        <taxon>Deinococcus</taxon>
    </lineage>
</organism>
<proteinExistence type="predicted"/>
<keyword evidence="3" id="KW-1185">Reference proteome</keyword>
<name>A0A016QS00_9DEIO</name>
<evidence type="ECO:0000256" key="1">
    <source>
        <dbReference type="SAM" id="MobiDB-lite"/>
    </source>
</evidence>
<feature type="compositionally biased region" description="Gly residues" evidence="1">
    <location>
        <begin position="205"/>
        <end position="215"/>
    </location>
</feature>
<dbReference type="Proteomes" id="UP000020492">
    <property type="component" value="Unassembled WGS sequence"/>
</dbReference>
<gene>
    <name evidence="2" type="ORF">DEIPH_ctg013orf0024</name>
</gene>
<evidence type="ECO:0000313" key="3">
    <source>
        <dbReference type="Proteomes" id="UP000020492"/>
    </source>
</evidence>
<dbReference type="RefSeq" id="WP_034354710.1">
    <property type="nucleotide sequence ID" value="NZ_JHAC01000013.1"/>
</dbReference>
<dbReference type="STRING" id="1476583.DEIPH_ctg013orf0024"/>
<dbReference type="PATRIC" id="fig|1476583.3.peg.959"/>
<feature type="region of interest" description="Disordered" evidence="1">
    <location>
        <begin position="191"/>
        <end position="239"/>
    </location>
</feature>
<accession>A0A016QS00</accession>
<evidence type="ECO:0000313" key="2">
    <source>
        <dbReference type="EMBL" id="EYB68920.1"/>
    </source>
</evidence>
<protein>
    <submittedName>
        <fullName evidence="2">Uncharacterized protein</fullName>
    </submittedName>
</protein>
<comment type="caution">
    <text evidence="2">The sequence shown here is derived from an EMBL/GenBank/DDBJ whole genome shotgun (WGS) entry which is preliminary data.</text>
</comment>
<reference evidence="2 3" key="1">
    <citation type="submission" date="2014-03" db="EMBL/GenBank/DDBJ databases">
        <title>Draft genome sequence of Deinococcus phoenicis 1P10ME.</title>
        <authorList>
            <person name="Stepanov V.G."/>
            <person name="Vaishampayan P."/>
            <person name="Venkateswaran K."/>
            <person name="Fox G.E."/>
        </authorList>
    </citation>
    <scope>NUCLEOTIDE SEQUENCE [LARGE SCALE GENOMIC DNA]</scope>
    <source>
        <strain evidence="2 3">1P10ME</strain>
    </source>
</reference>
<dbReference type="EMBL" id="JHAC01000013">
    <property type="protein sequence ID" value="EYB68920.1"/>
    <property type="molecule type" value="Genomic_DNA"/>
</dbReference>
<dbReference type="AlphaFoldDB" id="A0A016QS00"/>